<evidence type="ECO:0000313" key="1">
    <source>
        <dbReference type="EMBL" id="MCG5031552.1"/>
    </source>
</evidence>
<organism evidence="1 2">
    <name type="scientific">Mesosutterella porci</name>
    <dbReference type="NCBI Taxonomy" id="2915351"/>
    <lineage>
        <taxon>Bacteria</taxon>
        <taxon>Pseudomonadati</taxon>
        <taxon>Pseudomonadota</taxon>
        <taxon>Betaproteobacteria</taxon>
        <taxon>Burkholderiales</taxon>
        <taxon>Sutterellaceae</taxon>
        <taxon>Mesosutterella</taxon>
    </lineage>
</organism>
<keyword evidence="2" id="KW-1185">Reference proteome</keyword>
<comment type="caution">
    <text evidence="1">The sequence shown here is derived from an EMBL/GenBank/DDBJ whole genome shotgun (WGS) entry which is preliminary data.</text>
</comment>
<proteinExistence type="predicted"/>
<reference evidence="1 2" key="1">
    <citation type="submission" date="2022-02" db="EMBL/GenBank/DDBJ databases">
        <title>Mesosutterella porci, a novel member of the family Sutterellaceae from pig feces.</title>
        <authorList>
            <person name="Wylensek D."/>
            <person name="Clavel T."/>
        </authorList>
    </citation>
    <scope>NUCLEOTIDE SEQUENCE [LARGE SCALE GENOMIC DNA]</scope>
    <source>
        <strain evidence="2">oilRF-744-wt-GAM-9</strain>
    </source>
</reference>
<name>A0ABS9MT35_9BURK</name>
<protein>
    <submittedName>
        <fullName evidence="1">Uncharacterized protein</fullName>
    </submittedName>
</protein>
<sequence>MRQIRLVHVAGDAQPRPRGDPLEELGKLHRPFSALPTSGGCFWGGFNPGISNMAIPTGTYGQGRIYFTCIKPEAEKSAAAPAEQKMKKIFACEDHDTYFIPELTEKRVRCSDSSVVYQVAVARNFSRRQDSGAMGALQSYVLGCSNGLMLPLETRFFEEHVPSSKLISREIFSATHHPAPSLLENAVKNPELTPIYLELCR</sequence>
<dbReference type="EMBL" id="JAKNCT010000010">
    <property type="protein sequence ID" value="MCG5031552.1"/>
    <property type="molecule type" value="Genomic_DNA"/>
</dbReference>
<gene>
    <name evidence="1" type="ORF">MAF45_08865</name>
</gene>
<dbReference type="Proteomes" id="UP001297600">
    <property type="component" value="Unassembled WGS sequence"/>
</dbReference>
<evidence type="ECO:0000313" key="2">
    <source>
        <dbReference type="Proteomes" id="UP001297600"/>
    </source>
</evidence>
<accession>A0ABS9MT35</accession>